<dbReference type="AlphaFoldDB" id="A0A1W6MGP0"/>
<dbReference type="Proteomes" id="UP000193431">
    <property type="component" value="Chromosome"/>
</dbReference>
<organism evidence="2 3">
    <name type="scientific">Nonlabens spongiae</name>
    <dbReference type="NCBI Taxonomy" id="331648"/>
    <lineage>
        <taxon>Bacteria</taxon>
        <taxon>Pseudomonadati</taxon>
        <taxon>Bacteroidota</taxon>
        <taxon>Flavobacteriia</taxon>
        <taxon>Flavobacteriales</taxon>
        <taxon>Flavobacteriaceae</taxon>
        <taxon>Nonlabens</taxon>
    </lineage>
</organism>
<proteinExistence type="predicted"/>
<feature type="coiled-coil region" evidence="1">
    <location>
        <begin position="10"/>
        <end position="65"/>
    </location>
</feature>
<evidence type="ECO:0000313" key="3">
    <source>
        <dbReference type="Proteomes" id="UP000193431"/>
    </source>
</evidence>
<keyword evidence="1" id="KW-0175">Coiled coil</keyword>
<dbReference type="OrthoDB" id="1422591at2"/>
<protein>
    <submittedName>
        <fullName evidence="2">Uncharacterized protein</fullName>
    </submittedName>
</protein>
<gene>
    <name evidence="2" type="ORF">BST97_01445</name>
</gene>
<keyword evidence="3" id="KW-1185">Reference proteome</keyword>
<evidence type="ECO:0000313" key="2">
    <source>
        <dbReference type="EMBL" id="ARN76771.1"/>
    </source>
</evidence>
<dbReference type="STRING" id="331648.BST97_01445"/>
<dbReference type="RefSeq" id="WP_085765572.1">
    <property type="nucleotide sequence ID" value="NZ_CP019344.1"/>
</dbReference>
<sequence>MNIFKKLFGFKELNENSETIKSELSEIKSEFFKLQTSLKTVSDYNKDHQEKSRKIENELLKMTQLLKPRKTIPTEFKIIDSLTKDSIFSFQKLAKTNPQVTNKKSLDNKPNRILQAIGNIPEFISGGLLSQSYLFNFPKGVTGNVMNIANGQGTAIMSGGKILAHGSYVSNLMVSAPMLAYSAGNMIIKQHYLAKINFNLKEINERLETLIDLEFIKKEAKIEAMIVFYKKAFSQFDLISENENYKNAVLSNIIAKNIEVYELIHFYKNSIEKIKKDEESNFQKSIQYFLSLQELFIFGKILEFKYANEFNKAIVNDLTDEFKEMQKDYFNFFKKHEGELHNLGNSINTKWFDKWYFFRNNKRNKTIEKKEIVNSNRNFVNELRIENELIFDQNSTLLNNFIRNIEKPQEFLIENGELYKIELENTVTNTV</sequence>
<name>A0A1W6MGP0_9FLAO</name>
<dbReference type="EMBL" id="CP019344">
    <property type="protein sequence ID" value="ARN76771.1"/>
    <property type="molecule type" value="Genomic_DNA"/>
</dbReference>
<accession>A0A1W6MGP0</accession>
<evidence type="ECO:0000256" key="1">
    <source>
        <dbReference type="SAM" id="Coils"/>
    </source>
</evidence>
<reference evidence="2 3" key="1">
    <citation type="submission" date="2016-11" db="EMBL/GenBank/DDBJ databases">
        <title>Trade-off between light-utilization and light-protection in marine flavobacteria.</title>
        <authorList>
            <person name="Kumagai Y."/>
        </authorList>
    </citation>
    <scope>NUCLEOTIDE SEQUENCE [LARGE SCALE GENOMIC DNA]</scope>
    <source>
        <strain evidence="2 3">JCM 13191</strain>
    </source>
</reference>